<dbReference type="InterPro" id="IPR025339">
    <property type="entry name" value="DUF4245"/>
</dbReference>
<dbReference type="Proteomes" id="UP000735541">
    <property type="component" value="Unassembled WGS sequence"/>
</dbReference>
<comment type="caution">
    <text evidence="3">The sequence shown here is derived from an EMBL/GenBank/DDBJ whole genome shotgun (WGS) entry which is preliminary data.</text>
</comment>
<protein>
    <submittedName>
        <fullName evidence="3">DUF4245 domain-containing protein</fullName>
    </submittedName>
</protein>
<feature type="region of interest" description="Disordered" evidence="1">
    <location>
        <begin position="182"/>
        <end position="225"/>
    </location>
</feature>
<feature type="compositionally biased region" description="Low complexity" evidence="1">
    <location>
        <begin position="183"/>
        <end position="216"/>
    </location>
</feature>
<evidence type="ECO:0000313" key="4">
    <source>
        <dbReference type="Proteomes" id="UP000735541"/>
    </source>
</evidence>
<keyword evidence="2" id="KW-1133">Transmembrane helix</keyword>
<keyword evidence="4" id="KW-1185">Reference proteome</keyword>
<evidence type="ECO:0000313" key="3">
    <source>
        <dbReference type="EMBL" id="MBV7670722.1"/>
    </source>
</evidence>
<proteinExistence type="predicted"/>
<keyword evidence="2" id="KW-0472">Membrane</keyword>
<dbReference type="RefSeq" id="WP_228869271.1">
    <property type="nucleotide sequence ID" value="NZ_JAHUVW010000001.1"/>
</dbReference>
<gene>
    <name evidence="3" type="ORF">STHAL_14765</name>
</gene>
<name>A0ABS6TR97_STRHA</name>
<dbReference type="EMBL" id="JAHUVW010000001">
    <property type="protein sequence ID" value="MBV7670722.1"/>
    <property type="molecule type" value="Genomic_DNA"/>
</dbReference>
<evidence type="ECO:0000256" key="2">
    <source>
        <dbReference type="SAM" id="Phobius"/>
    </source>
</evidence>
<evidence type="ECO:0000256" key="1">
    <source>
        <dbReference type="SAM" id="MobiDB-lite"/>
    </source>
</evidence>
<dbReference type="Pfam" id="PF14030">
    <property type="entry name" value="DUF4245"/>
    <property type="match status" value="1"/>
</dbReference>
<reference evidence="3 4" key="1">
    <citation type="submission" date="2021-07" db="EMBL/GenBank/DDBJ databases">
        <title>Sequencing Streptomyces halstedii LGO-A4 genome an citrus endophytic actinomycete.</title>
        <authorList>
            <person name="Samborskyy M."/>
            <person name="Scott N."/>
            <person name="Deglau R."/>
            <person name="Dickens S."/>
            <person name="Oliveira L.G."/>
        </authorList>
    </citation>
    <scope>NUCLEOTIDE SEQUENCE [LARGE SCALE GENOMIC DNA]</scope>
    <source>
        <strain evidence="3 4">LGO-A4</strain>
    </source>
</reference>
<sequence>MSGRPPDGRPRAHATIDPVASKRGKQTVRDMFLSMLVITAVAGVAYIFIPHDEEADPIKAVDYRVELATARRAAPYPVAAPAGLPEGWKATSVSYQGHNGSGWHLGYLDPDRRYVAVEQSTAPAKKYVPVVSQDAKNTGQTREVAGQEWEVWKGPKYDALVLHAEGVTTVVTGSAPTGRLVEMAEALETAPEPAEDPSAPSASSEPATESSSGASTDPSKVPAAS</sequence>
<feature type="transmembrane region" description="Helical" evidence="2">
    <location>
        <begin position="31"/>
        <end position="49"/>
    </location>
</feature>
<keyword evidence="2" id="KW-0812">Transmembrane</keyword>
<organism evidence="3 4">
    <name type="scientific">Streptomyces halstedii</name>
    <dbReference type="NCBI Taxonomy" id="1944"/>
    <lineage>
        <taxon>Bacteria</taxon>
        <taxon>Bacillati</taxon>
        <taxon>Actinomycetota</taxon>
        <taxon>Actinomycetes</taxon>
        <taxon>Kitasatosporales</taxon>
        <taxon>Streptomycetaceae</taxon>
        <taxon>Streptomyces</taxon>
    </lineage>
</organism>
<accession>A0ABS6TR97</accession>